<evidence type="ECO:0000313" key="10">
    <source>
        <dbReference type="EMBL" id="SOU41616.1"/>
    </source>
</evidence>
<reference evidence="9 12" key="1">
    <citation type="submission" date="2015-06" db="EMBL/GenBank/DDBJ databases">
        <title>Genome sequence of Pseudoalteromonas carrageenovora.</title>
        <authorList>
            <person name="Xie B.-B."/>
            <person name="Rong J.-C."/>
            <person name="Qin Q.-L."/>
            <person name="Zhang Y.-Z."/>
        </authorList>
    </citation>
    <scope>NUCLEOTIDE SEQUENCE [LARGE SCALE GENOMIC DNA]</scope>
    <source>
        <strain evidence="9 12">IAM 12662</strain>
    </source>
</reference>
<dbReference type="Proteomes" id="UP000238288">
    <property type="component" value="Chromosome PCAR9a"/>
</dbReference>
<dbReference type="OrthoDB" id="7156875at2"/>
<keyword evidence="6" id="KW-0281">Fimbrium</keyword>
<organism evidence="10 11">
    <name type="scientific">Pseudoalteromonas carrageenovora IAM 12662</name>
    <dbReference type="NCBI Taxonomy" id="1314868"/>
    <lineage>
        <taxon>Bacteria</taxon>
        <taxon>Pseudomonadati</taxon>
        <taxon>Pseudomonadota</taxon>
        <taxon>Gammaproteobacteria</taxon>
        <taxon>Alteromonadales</taxon>
        <taxon>Pseudoalteromonadaceae</taxon>
        <taxon>Pseudoalteromonas</taxon>
    </lineage>
</organism>
<keyword evidence="5" id="KW-0106">Calcium</keyword>
<dbReference type="GO" id="GO:0046872">
    <property type="term" value="F:metal ion binding"/>
    <property type="evidence" value="ECO:0007669"/>
    <property type="project" value="UniProtKB-KW"/>
</dbReference>
<evidence type="ECO:0000259" key="8">
    <source>
        <dbReference type="Pfam" id="PF05567"/>
    </source>
</evidence>
<accession>A0A2K4XBB7</accession>
<keyword evidence="12" id="KW-1185">Reference proteome</keyword>
<name>A0A2K4XBB7_PSEVC</name>
<dbReference type="GO" id="GO:0009289">
    <property type="term" value="C:pilus"/>
    <property type="evidence" value="ECO:0007669"/>
    <property type="project" value="UniProtKB-SubCell"/>
</dbReference>
<evidence type="ECO:0000313" key="12">
    <source>
        <dbReference type="Proteomes" id="UP000615003"/>
    </source>
</evidence>
<dbReference type="SUPFAM" id="SSF50998">
    <property type="entry name" value="Quinoprotein alcohol dehydrogenase-like"/>
    <property type="match status" value="1"/>
</dbReference>
<comment type="subcellular location">
    <subcellularLocation>
        <location evidence="1">Fimbrium</location>
    </subcellularLocation>
</comment>
<protein>
    <submittedName>
        <fullName evidence="10">Pilin biogenesis protein</fullName>
    </submittedName>
    <submittedName>
        <fullName evidence="9">Type IV pilus assembly protein PilY1</fullName>
    </submittedName>
</protein>
<dbReference type="Pfam" id="PF05567">
    <property type="entry name" value="T4P_PilY1"/>
    <property type="match status" value="1"/>
</dbReference>
<dbReference type="InterPro" id="IPR011047">
    <property type="entry name" value="Quinoprotein_ADH-like_sf"/>
</dbReference>
<comment type="similarity">
    <text evidence="2">Belongs to the PilY1 family.</text>
</comment>
<keyword evidence="4" id="KW-0479">Metal-binding</keyword>
<dbReference type="InterPro" id="IPR008707">
    <property type="entry name" value="B-propeller_PilY1"/>
</dbReference>
<evidence type="ECO:0000256" key="1">
    <source>
        <dbReference type="ARBA" id="ARBA00004561"/>
    </source>
</evidence>
<dbReference type="Proteomes" id="UP000615003">
    <property type="component" value="Unassembled WGS sequence"/>
</dbReference>
<dbReference type="EMBL" id="AQGW01000023">
    <property type="protein sequence ID" value="MBE0383729.1"/>
    <property type="molecule type" value="Genomic_DNA"/>
</dbReference>
<evidence type="ECO:0000256" key="7">
    <source>
        <dbReference type="SAM" id="SignalP"/>
    </source>
</evidence>
<reference evidence="10 11" key="2">
    <citation type="submission" date="2017-11" db="EMBL/GenBank/DDBJ databases">
        <authorList>
            <person name="Han C.G."/>
        </authorList>
    </citation>
    <scope>NUCLEOTIDE SEQUENCE [LARGE SCALE GENOMIC DNA]</scope>
    <source>
        <strain evidence="11">ATCC 43555</strain>
        <strain evidence="10">ATCC43555</strain>
    </source>
</reference>
<evidence type="ECO:0000256" key="4">
    <source>
        <dbReference type="ARBA" id="ARBA00022723"/>
    </source>
</evidence>
<keyword evidence="3" id="KW-1029">Fimbrium biogenesis</keyword>
<dbReference type="Gene3D" id="3.40.50.410">
    <property type="entry name" value="von Willebrand factor, type A domain"/>
    <property type="match status" value="1"/>
</dbReference>
<proteinExistence type="inferred from homology"/>
<evidence type="ECO:0000256" key="6">
    <source>
        <dbReference type="ARBA" id="ARBA00023263"/>
    </source>
</evidence>
<evidence type="ECO:0000256" key="5">
    <source>
        <dbReference type="ARBA" id="ARBA00022837"/>
    </source>
</evidence>
<keyword evidence="7" id="KW-0732">Signal</keyword>
<feature type="chain" id="PRO_5014446999" evidence="7">
    <location>
        <begin position="22"/>
        <end position="1073"/>
    </location>
</feature>
<evidence type="ECO:0000256" key="3">
    <source>
        <dbReference type="ARBA" id="ARBA00022558"/>
    </source>
</evidence>
<dbReference type="RefSeq" id="WP_104643090.1">
    <property type="nucleotide sequence ID" value="NZ_AQGW01000023.1"/>
</dbReference>
<evidence type="ECO:0000313" key="11">
    <source>
        <dbReference type="Proteomes" id="UP000238288"/>
    </source>
</evidence>
<dbReference type="SUPFAM" id="SSF53300">
    <property type="entry name" value="vWA-like"/>
    <property type="match status" value="1"/>
</dbReference>
<evidence type="ECO:0000313" key="9">
    <source>
        <dbReference type="EMBL" id="MBE0383729.1"/>
    </source>
</evidence>
<dbReference type="InterPro" id="IPR036465">
    <property type="entry name" value="vWFA_dom_sf"/>
</dbReference>
<dbReference type="GeneID" id="93664299"/>
<feature type="domain" description="PilY1 beta-propeller" evidence="8">
    <location>
        <begin position="536"/>
        <end position="854"/>
    </location>
</feature>
<evidence type="ECO:0000256" key="2">
    <source>
        <dbReference type="ARBA" id="ARBA00008387"/>
    </source>
</evidence>
<sequence>MKLNKILASLISLTLSASAFAEDIELYVNHDVDVEEKPRVLLIFDTSGSMAFSSSNGDNCGYNNFLGLYNLCVDSRLAAAQFAMNKVVSDNEDTIDFGLMRFKSTTGGYIVNGVGSDSSVVRNSIAALPADGGTPLTETLWEAYLYITGQGVQYGLEATTLERDTSAELRTGSQYTEVECDWVWKGRRSGWVYECENVVKDNYQYTYISPFEDSDAEAIRCDNSINIIYMTDGDPSGDNDSDSQISAEHEKYFGEGLNWNTDSYYSSYLHQMAKIIHGTSDVTVDLYPSTPDIHETGRLYTIGFGSGMSASGQELLRRAASLGGGENLPASTPDELSNSLNSAISRIREVNDSFSSPSVASNNVDQTRSRDAIYFAMFYPETNTRWGGNLKKLKVSGSEIVDSADNTALDSDGLIDTDAKTFWLPDGQSADGNLVAQGGVNYHLATLTGTPAEDRRNLYTDKQGDIVDFTTNIVSDILDLVTNNPISLSSSDIEWAMGIDVDDEDNDGSNTDQRSDIFGDPLHSKPVAIDYGNDDIRILIGTNAGFLHMFKDDDTNNEVSESWAFIPSDLYDIIQPLRNEDTGKVYGMDGPISVYFSDKSLNDEGVNDGIVDASDGDDVWAFAGMRRGGRNYYALDITNPNEPKKLWDNPIEGGKGDFTELAQTWSKPQIAYIKAFGDKPLLVFGAGYDTNKDAVVRSEDSVGRGIYIVEAETGKKVWALTPSENGFKGKHSIAANVSTLDSDYDGYIDRIYAADTGGDIWRIDMPGSSTSNFTHFKLAELGSSLASQDRRFFYQPLVARTLYSKVSETTINGETVITRLDTPYDAIVIGSGNRSKPTGTNEDDQLFMIRDENTVTKSFTTSPTAIKPTDLMQMNSDPFGNALDDVDEFVDLEVDLAKFKGWRYELGSGEKSLAAATVVGGVAYFTSFTPSSDTSTENQCSLSGGGGSLYAFHLHYGTKVYDDLKFTTSYDVPDTPQLYFGEGPSCADGNGDGMCDDNPTIEVTQESQFYLIGPGIKGEDAQNPMKPVEVVGPGLTVVDGTIQLVNDSDTVGFGFKTQQTYIFKREENDEVGN</sequence>
<gene>
    <name evidence="9" type="primary">pilY1</name>
    <name evidence="10" type="ORF">PCAR9_A30805</name>
    <name evidence="9" type="ORF">PCARR_a2040</name>
</gene>
<feature type="signal peptide" evidence="7">
    <location>
        <begin position="1"/>
        <end position="21"/>
    </location>
</feature>
<dbReference type="AlphaFoldDB" id="A0A2K4XBB7"/>
<dbReference type="EMBL" id="LT965928">
    <property type="protein sequence ID" value="SOU41616.1"/>
    <property type="molecule type" value="Genomic_DNA"/>
</dbReference>